<comment type="caution">
    <text evidence="1">The sequence shown here is derived from an EMBL/GenBank/DDBJ whole genome shotgun (WGS) entry which is preliminary data.</text>
</comment>
<reference evidence="1" key="1">
    <citation type="journal article" date="2022" name="bioRxiv">
        <title>Population genetic analysis of Ophidiomyces ophidiicola, the causative agent of snake fungal disease, indicates recent introductions to the USA.</title>
        <authorList>
            <person name="Ladner J.T."/>
            <person name="Palmer J.M."/>
            <person name="Ettinger C.L."/>
            <person name="Stajich J.E."/>
            <person name="Farrell T.M."/>
            <person name="Glorioso B.M."/>
            <person name="Lawson B."/>
            <person name="Price S.J."/>
            <person name="Stengle A.G."/>
            <person name="Grear D.A."/>
            <person name="Lorch J.M."/>
        </authorList>
    </citation>
    <scope>NUCLEOTIDE SEQUENCE</scope>
    <source>
        <strain evidence="1">NWHC 24266-5</strain>
    </source>
</reference>
<gene>
    <name evidence="1" type="ORF">LOY88_003269</name>
</gene>
<sequence length="549" mass="60756">MVYCGKPSKGCYQCRRRKIKCDQGEPSCGQCTRANHKCPGYRDQLDLLFRDETSKVARKAREAPQHANPCRFQYPIRSKAQASSAVKEEELTCRKPPLKSKKDPLLYNSSPFFSRPLSLELKHQALCFFVARYAPPSKLIRHSSSSYPPLAKSTTDNNETLLVCMTAVGLASLSNITKTKAMRLAAGEQYSHALALLSRRLQNPVYAKSLATLDSVMLLGLFEVITCRGPQSLQSWRSHMQGATALLKLSDKDTSREPGSLRTFVQVRGQIISGCLAAETYAPPSVAAPLTLDRSSVTPSEIVIESLTALLTKLANLRASIKEGVISCPSKVLQMTLSLRDDLISFQESVESRYVFQKVKNKDGESAFLPADFVYGDHFHVFSNFLCVGLWNGYRAGRITLSATISKAFRELEKSGASIPDEIREQYERDQLDIDPIAREICSSLPFALGMVCWESDTVSLNPAGASALGGFLLLWPLYLAAEASPTTPGLQEWIVKRFEYIGHVLGINQALWMAQLIKEKASLDKEIALEPSSPQNCELVLGELSTRM</sequence>
<proteinExistence type="predicted"/>
<evidence type="ECO:0000313" key="1">
    <source>
        <dbReference type="EMBL" id="KAI2387040.1"/>
    </source>
</evidence>
<protein>
    <submittedName>
        <fullName evidence="1">Uncharacterized protein</fullName>
    </submittedName>
</protein>
<name>A0ACB8UXA4_9EURO</name>
<accession>A0ACB8UXA4</accession>
<organism evidence="1">
    <name type="scientific">Ophidiomyces ophidiicola</name>
    <dbReference type="NCBI Taxonomy" id="1387563"/>
    <lineage>
        <taxon>Eukaryota</taxon>
        <taxon>Fungi</taxon>
        <taxon>Dikarya</taxon>
        <taxon>Ascomycota</taxon>
        <taxon>Pezizomycotina</taxon>
        <taxon>Eurotiomycetes</taxon>
        <taxon>Eurotiomycetidae</taxon>
        <taxon>Onygenales</taxon>
        <taxon>Onygenaceae</taxon>
        <taxon>Ophidiomyces</taxon>
    </lineage>
</organism>
<dbReference type="EMBL" id="JALBCA010000042">
    <property type="protein sequence ID" value="KAI2387040.1"/>
    <property type="molecule type" value="Genomic_DNA"/>
</dbReference>